<accession>W1YM33</accession>
<evidence type="ECO:0000313" key="1">
    <source>
        <dbReference type="EMBL" id="ETJ42765.1"/>
    </source>
</evidence>
<dbReference type="EMBL" id="AZMM01003256">
    <property type="protein sequence ID" value="ETJ42765.1"/>
    <property type="molecule type" value="Genomic_DNA"/>
</dbReference>
<dbReference type="SUPFAM" id="SSF102114">
    <property type="entry name" value="Radical SAM enzymes"/>
    <property type="match status" value="1"/>
</dbReference>
<dbReference type="Gene3D" id="3.20.20.70">
    <property type="entry name" value="Aldolase class I"/>
    <property type="match status" value="1"/>
</dbReference>
<dbReference type="AlphaFoldDB" id="W1YM33"/>
<proteinExistence type="predicted"/>
<protein>
    <submittedName>
        <fullName evidence="1">Radical SAM protein</fullName>
    </submittedName>
</protein>
<dbReference type="InterPro" id="IPR058240">
    <property type="entry name" value="rSAM_sf"/>
</dbReference>
<dbReference type="InterPro" id="IPR013785">
    <property type="entry name" value="Aldolase_TIM"/>
</dbReference>
<feature type="non-terminal residue" evidence="1">
    <location>
        <position position="1"/>
    </location>
</feature>
<reference evidence="1" key="1">
    <citation type="submission" date="2013-12" db="EMBL/GenBank/DDBJ databases">
        <title>A Varibaculum cambriense genome reconstructed from a premature infant gut community with otherwise low bacterial novelty that shifts toward anaerobic metabolism during the third week of life.</title>
        <authorList>
            <person name="Brown C.T."/>
            <person name="Sharon I."/>
            <person name="Thomas B.C."/>
            <person name="Castelle C.J."/>
            <person name="Morowitz M.J."/>
            <person name="Banfield J.F."/>
        </authorList>
    </citation>
    <scope>NUCLEOTIDE SEQUENCE</scope>
</reference>
<comment type="caution">
    <text evidence="1">The sequence shown here is derived from an EMBL/GenBank/DDBJ whole genome shotgun (WGS) entry which is preliminary data.</text>
</comment>
<organism evidence="1">
    <name type="scientific">human gut metagenome</name>
    <dbReference type="NCBI Taxonomy" id="408170"/>
    <lineage>
        <taxon>unclassified sequences</taxon>
        <taxon>metagenomes</taxon>
        <taxon>organismal metagenomes</taxon>
    </lineage>
</organism>
<feature type="non-terminal residue" evidence="1">
    <location>
        <position position="89"/>
    </location>
</feature>
<name>W1YM33_9ZZZZ</name>
<sequence length="89" mass="10190">KLKEKNIIVKINTVVVPDVNMDHVQAIAKQAEAWGVDLMNCIAMIPVHDTAFENHRGPTSEEIDNMRQFIGHYVPQMTHRTACRWCAYV</sequence>
<gene>
    <name evidence="1" type="ORF">Q604_UNBC03256G0001</name>
</gene>